<dbReference type="Proteomes" id="UP000245992">
    <property type="component" value="Unassembled WGS sequence"/>
</dbReference>
<sequence length="84" mass="8408">MATVRRPTEGTLELLGESMAGLSEHRALRRRIGYLQVPASLTAVLFGAVLVWALAQGGGGEPGKSGSAAPAVTAGAMMASSGLA</sequence>
<feature type="transmembrane region" description="Helical" evidence="1">
    <location>
        <begin position="32"/>
        <end position="55"/>
    </location>
</feature>
<evidence type="ECO:0000256" key="1">
    <source>
        <dbReference type="SAM" id="Phobius"/>
    </source>
</evidence>
<evidence type="ECO:0000313" key="2">
    <source>
        <dbReference type="EMBL" id="PVE14051.1"/>
    </source>
</evidence>
<proteinExistence type="predicted"/>
<organism evidence="2 3">
    <name type="scientific">Streptomyces scopuliridis RB72</name>
    <dbReference type="NCBI Taxonomy" id="1440053"/>
    <lineage>
        <taxon>Bacteria</taxon>
        <taxon>Bacillati</taxon>
        <taxon>Actinomycetota</taxon>
        <taxon>Actinomycetes</taxon>
        <taxon>Kitasatosporales</taxon>
        <taxon>Streptomycetaceae</taxon>
        <taxon>Streptomyces</taxon>
    </lineage>
</organism>
<keyword evidence="1" id="KW-0472">Membrane</keyword>
<accession>A0A2T7TG20</accession>
<keyword evidence="3" id="KW-1185">Reference proteome</keyword>
<protein>
    <submittedName>
        <fullName evidence="2">Uncharacterized protein</fullName>
    </submittedName>
</protein>
<keyword evidence="1" id="KW-1133">Transmembrane helix</keyword>
<evidence type="ECO:0000313" key="3">
    <source>
        <dbReference type="Proteomes" id="UP000245992"/>
    </source>
</evidence>
<keyword evidence="1" id="KW-0812">Transmembrane</keyword>
<name>A0A2T7TG20_9ACTN</name>
<reference evidence="2 3" key="1">
    <citation type="submission" date="2013-12" db="EMBL/GenBank/DDBJ databases">
        <title>Annotated genome of Streptomyces scopuliridis.</title>
        <authorList>
            <person name="Olson J.B."/>
        </authorList>
    </citation>
    <scope>NUCLEOTIDE SEQUENCE [LARGE SCALE GENOMIC DNA]</scope>
    <source>
        <strain evidence="2 3">RB72</strain>
    </source>
</reference>
<gene>
    <name evidence="2" type="ORF">Y717_28005</name>
</gene>
<comment type="caution">
    <text evidence="2">The sequence shown here is derived from an EMBL/GenBank/DDBJ whole genome shotgun (WGS) entry which is preliminary data.</text>
</comment>
<dbReference type="EMBL" id="AZSP01000007">
    <property type="protein sequence ID" value="PVE14051.1"/>
    <property type="molecule type" value="Genomic_DNA"/>
</dbReference>
<dbReference type="AlphaFoldDB" id="A0A2T7TG20"/>